<dbReference type="PANTHER" id="PTHR34204">
    <property type="entry name" value="RNA-BINDING ASCH DOMAIN PROTEIN"/>
    <property type="match status" value="1"/>
</dbReference>
<dbReference type="GO" id="GO:1990904">
    <property type="term" value="C:ribonucleoprotein complex"/>
    <property type="evidence" value="ECO:0007669"/>
    <property type="project" value="UniProtKB-KW"/>
</dbReference>
<organism evidence="6 7">
    <name type="scientific">Arabis alpina</name>
    <name type="common">Alpine rock-cress</name>
    <dbReference type="NCBI Taxonomy" id="50452"/>
    <lineage>
        <taxon>Eukaryota</taxon>
        <taxon>Viridiplantae</taxon>
        <taxon>Streptophyta</taxon>
        <taxon>Embryophyta</taxon>
        <taxon>Tracheophyta</taxon>
        <taxon>Spermatophyta</taxon>
        <taxon>Magnoliopsida</taxon>
        <taxon>eudicotyledons</taxon>
        <taxon>Gunneridae</taxon>
        <taxon>Pentapetalae</taxon>
        <taxon>rosids</taxon>
        <taxon>malvids</taxon>
        <taxon>Brassicales</taxon>
        <taxon>Brassicaceae</taxon>
        <taxon>Arabideae</taxon>
        <taxon>Arabis</taxon>
    </lineage>
</organism>
<keyword evidence="3 4" id="KW-0687">Ribonucleoprotein</keyword>
<dbReference type="InterPro" id="IPR038464">
    <property type="entry name" value="Ribosomal_eL38_sf"/>
</dbReference>
<name>A0A087H4X4_ARAAL</name>
<dbReference type="InterPro" id="IPR002675">
    <property type="entry name" value="Ribosomal_eL38"/>
</dbReference>
<evidence type="ECO:0000256" key="3">
    <source>
        <dbReference type="ARBA" id="ARBA00023274"/>
    </source>
</evidence>
<dbReference type="GO" id="GO:0005840">
    <property type="term" value="C:ribosome"/>
    <property type="evidence" value="ECO:0007669"/>
    <property type="project" value="UniProtKB-KW"/>
</dbReference>
<evidence type="ECO:0000256" key="4">
    <source>
        <dbReference type="RuleBase" id="RU003445"/>
    </source>
</evidence>
<dbReference type="Gene3D" id="2.30.130.30">
    <property type="entry name" value="Hypothetical protein"/>
    <property type="match status" value="1"/>
</dbReference>
<dbReference type="AlphaFoldDB" id="A0A087H4X4"/>
<evidence type="ECO:0000313" key="7">
    <source>
        <dbReference type="Proteomes" id="UP000029120"/>
    </source>
</evidence>
<dbReference type="Gene3D" id="3.30.720.90">
    <property type="match status" value="1"/>
</dbReference>
<dbReference type="Proteomes" id="UP000029120">
    <property type="component" value="Chromosome 4"/>
</dbReference>
<dbReference type="Pfam" id="PF01781">
    <property type="entry name" value="Ribosomal_L38e"/>
    <property type="match status" value="1"/>
</dbReference>
<dbReference type="OrthoDB" id="112749at2759"/>
<dbReference type="InterPro" id="IPR007374">
    <property type="entry name" value="ASCH_domain"/>
</dbReference>
<dbReference type="PANTHER" id="PTHR34204:SF2">
    <property type="entry name" value="RNA-BINDING ASCH DOMAIN PROTEIN"/>
    <property type="match status" value="1"/>
</dbReference>
<dbReference type="GO" id="GO:0003735">
    <property type="term" value="F:structural constituent of ribosome"/>
    <property type="evidence" value="ECO:0007669"/>
    <property type="project" value="InterPro"/>
</dbReference>
<evidence type="ECO:0000259" key="5">
    <source>
        <dbReference type="Pfam" id="PF04266"/>
    </source>
</evidence>
<evidence type="ECO:0000313" key="6">
    <source>
        <dbReference type="EMBL" id="KFK37176.1"/>
    </source>
</evidence>
<proteinExistence type="inferred from homology"/>
<evidence type="ECO:0000256" key="1">
    <source>
        <dbReference type="ARBA" id="ARBA00007803"/>
    </source>
</evidence>
<dbReference type="InterPro" id="IPR015947">
    <property type="entry name" value="PUA-like_sf"/>
</dbReference>
<dbReference type="Gramene" id="KFK37176">
    <property type="protein sequence ID" value="KFK37176"/>
    <property type="gene ID" value="AALP_AA4G224000"/>
</dbReference>
<dbReference type="FunFam" id="3.30.720.90:FF:000001">
    <property type="entry name" value="60S ribosomal protein L38"/>
    <property type="match status" value="1"/>
</dbReference>
<dbReference type="EMBL" id="CM002872">
    <property type="protein sequence ID" value="KFK37176.1"/>
    <property type="molecule type" value="Genomic_DNA"/>
</dbReference>
<reference evidence="7" key="1">
    <citation type="journal article" date="2015" name="Nat. Plants">
        <title>Genome expansion of Arabis alpina linked with retrotransposition and reduced symmetric DNA methylation.</title>
        <authorList>
            <person name="Willing E.M."/>
            <person name="Rawat V."/>
            <person name="Mandakova T."/>
            <person name="Maumus F."/>
            <person name="James G.V."/>
            <person name="Nordstroem K.J."/>
            <person name="Becker C."/>
            <person name="Warthmann N."/>
            <person name="Chica C."/>
            <person name="Szarzynska B."/>
            <person name="Zytnicki M."/>
            <person name="Albani M.C."/>
            <person name="Kiefer C."/>
            <person name="Bergonzi S."/>
            <person name="Castaings L."/>
            <person name="Mateos J.L."/>
            <person name="Berns M.C."/>
            <person name="Bujdoso N."/>
            <person name="Piofczyk T."/>
            <person name="de Lorenzo L."/>
            <person name="Barrero-Sicilia C."/>
            <person name="Mateos I."/>
            <person name="Piednoel M."/>
            <person name="Hagmann J."/>
            <person name="Chen-Min-Tao R."/>
            <person name="Iglesias-Fernandez R."/>
            <person name="Schuster S.C."/>
            <person name="Alonso-Blanco C."/>
            <person name="Roudier F."/>
            <person name="Carbonero P."/>
            <person name="Paz-Ares J."/>
            <person name="Davis S.J."/>
            <person name="Pecinka A."/>
            <person name="Quesneville H."/>
            <person name="Colot V."/>
            <person name="Lysak M.A."/>
            <person name="Weigel D."/>
            <person name="Coupland G."/>
            <person name="Schneeberger K."/>
        </authorList>
    </citation>
    <scope>NUCLEOTIDE SEQUENCE [LARGE SCALE GENOMIC DNA]</scope>
    <source>
        <strain evidence="7">cv. Pajares</strain>
    </source>
</reference>
<gene>
    <name evidence="6" type="ordered locus">AALP_Aa4g224000</name>
</gene>
<feature type="domain" description="ASCH" evidence="5">
    <location>
        <begin position="294"/>
        <end position="392"/>
    </location>
</feature>
<keyword evidence="2 4" id="KW-0689">Ribosomal protein</keyword>
<dbReference type="GO" id="GO:0006412">
    <property type="term" value="P:translation"/>
    <property type="evidence" value="ECO:0007669"/>
    <property type="project" value="InterPro"/>
</dbReference>
<dbReference type="eggNOG" id="KOG3499">
    <property type="taxonomic scope" value="Eukaryota"/>
</dbReference>
<evidence type="ECO:0000256" key="2">
    <source>
        <dbReference type="ARBA" id="ARBA00022980"/>
    </source>
</evidence>
<dbReference type="Pfam" id="PF04266">
    <property type="entry name" value="ASCH"/>
    <property type="match status" value="1"/>
</dbReference>
<sequence length="641" mass="73449">MSSAMKHQTGIALNWSFQEIAILDNCLIKYASEPNLVKRYLKIKLELEDKTVRDIAMFCRWKHNKESNRKRRKEEDNGSRRLSVVDNKEIIDMVVASSNSNLDVIAQSPLVLREQQHGVVTNELIEQNKQMFSEITANFTTLKLIDNLTFFSKIGENIRKLLSDLNKNVPETMKYMPPLPEKLKEMVRFTLENREEFGLELTGDFCSGLLSGDSLLLSEEVFAGVPEYPLYKRLALSLLKSIGSGCFCESFEKISMVEELIWLNEREDEWSKMIIQKGSQLVNALKDRACEFQVQEPLFSLMKDGIKTVEARCFEAEYDRLRRGSMVMVHKCLMFEVMEVHQYPSIYELLKAESPEKVFPGIETVEEGTQMFRKLYHVDQEKINGVVAIHLTKSVSQPCVALAHILSGLSYIGVQRLLGLSHTIGSIFHALPPPRSMLLASFMLPYKPQIKGCTLTHGARALAKHVGRSSDRFWGVLHGTDSDKNRFAMDIINRFISHCCWMNMHIVPPHGEVFEIRVAQGYGARWSRDGTKFIGFLEPYIEDVLRESLYISPTVVSCSLCRRRLASTTDPIMPKQIHEIKDFLLTARRKDARSVKIKRSKDLVKFKVRCSRYLYTLCVFDKEKADKLKQSLPPGLSVQDL</sequence>
<dbReference type="SUPFAM" id="SSF88697">
    <property type="entry name" value="PUA domain-like"/>
    <property type="match status" value="1"/>
</dbReference>
<comment type="similarity">
    <text evidence="1 4">Belongs to the eukaryotic ribosomal protein eL38 family.</text>
</comment>
<accession>A0A087H4X4</accession>
<keyword evidence="7" id="KW-1185">Reference proteome</keyword>
<protein>
    <recommendedName>
        <fullName evidence="5">ASCH domain-containing protein</fullName>
    </recommendedName>
</protein>